<organism evidence="1 2">
    <name type="scientific">Aromia moschata</name>
    <dbReference type="NCBI Taxonomy" id="1265417"/>
    <lineage>
        <taxon>Eukaryota</taxon>
        <taxon>Metazoa</taxon>
        <taxon>Ecdysozoa</taxon>
        <taxon>Arthropoda</taxon>
        <taxon>Hexapoda</taxon>
        <taxon>Insecta</taxon>
        <taxon>Pterygota</taxon>
        <taxon>Neoptera</taxon>
        <taxon>Endopterygota</taxon>
        <taxon>Coleoptera</taxon>
        <taxon>Polyphaga</taxon>
        <taxon>Cucujiformia</taxon>
        <taxon>Chrysomeloidea</taxon>
        <taxon>Cerambycidae</taxon>
        <taxon>Cerambycinae</taxon>
        <taxon>Callichromatini</taxon>
        <taxon>Aromia</taxon>
    </lineage>
</organism>
<dbReference type="AlphaFoldDB" id="A0AAV8ZDN6"/>
<keyword evidence="2" id="KW-1185">Reference proteome</keyword>
<protein>
    <recommendedName>
        <fullName evidence="3">Secreted protein</fullName>
    </recommendedName>
</protein>
<dbReference type="Proteomes" id="UP001162162">
    <property type="component" value="Unassembled WGS sequence"/>
</dbReference>
<accession>A0AAV8ZDN6</accession>
<proteinExistence type="predicted"/>
<evidence type="ECO:0008006" key="3">
    <source>
        <dbReference type="Google" id="ProtNLM"/>
    </source>
</evidence>
<comment type="caution">
    <text evidence="1">The sequence shown here is derived from an EMBL/GenBank/DDBJ whole genome shotgun (WGS) entry which is preliminary data.</text>
</comment>
<gene>
    <name evidence="1" type="ORF">NQ318_000961</name>
</gene>
<sequence>MNLNTFNWGMPQYATILSWLLLSFGRLTALSTQICFIRALPSASFGVLLQCFSCWICTNFFICPRSVVFVILRAGFKPPYGVAETFLDSSSVSSFPGMPLRPGLTMYCVHNYCLSERLFDVIEKVVWGTNIAAIGP</sequence>
<evidence type="ECO:0000313" key="1">
    <source>
        <dbReference type="EMBL" id="KAJ8962568.1"/>
    </source>
</evidence>
<dbReference type="EMBL" id="JAPWTK010000002">
    <property type="protein sequence ID" value="KAJ8962568.1"/>
    <property type="molecule type" value="Genomic_DNA"/>
</dbReference>
<evidence type="ECO:0000313" key="2">
    <source>
        <dbReference type="Proteomes" id="UP001162162"/>
    </source>
</evidence>
<reference evidence="1" key="1">
    <citation type="journal article" date="2023" name="Insect Mol. Biol.">
        <title>Genome sequencing provides insights into the evolution of gene families encoding plant cell wall-degrading enzymes in longhorned beetles.</title>
        <authorList>
            <person name="Shin N.R."/>
            <person name="Okamura Y."/>
            <person name="Kirsch R."/>
            <person name="Pauchet Y."/>
        </authorList>
    </citation>
    <scope>NUCLEOTIDE SEQUENCE</scope>
    <source>
        <strain evidence="1">AMC_N1</strain>
    </source>
</reference>
<name>A0AAV8ZDN6_9CUCU</name>